<evidence type="ECO:0008006" key="6">
    <source>
        <dbReference type="Google" id="ProtNLM"/>
    </source>
</evidence>
<name>A0A5C3KJ83_COPMA</name>
<evidence type="ECO:0000259" key="3">
    <source>
        <dbReference type="Pfam" id="PF09169"/>
    </source>
</evidence>
<dbReference type="Gene3D" id="2.40.50.140">
    <property type="entry name" value="Nucleic acid-binding proteins"/>
    <property type="match status" value="3"/>
</dbReference>
<dbReference type="Pfam" id="PF09169">
    <property type="entry name" value="BRCA-2_helical"/>
    <property type="match status" value="1"/>
</dbReference>
<dbReference type="InterPro" id="IPR012340">
    <property type="entry name" value="NA-bd_OB-fold"/>
</dbReference>
<dbReference type="STRING" id="230819.A0A5C3KJ83"/>
<evidence type="ECO:0000259" key="2">
    <source>
        <dbReference type="Pfam" id="PF09103"/>
    </source>
</evidence>
<dbReference type="Proteomes" id="UP000307440">
    <property type="component" value="Unassembled WGS sequence"/>
</dbReference>
<dbReference type="InterPro" id="IPR036315">
    <property type="entry name" value="BRCA2_hlx_sf"/>
</dbReference>
<dbReference type="SUPFAM" id="SSF50249">
    <property type="entry name" value="Nucleic acid-binding proteins"/>
    <property type="match status" value="2"/>
</dbReference>
<keyword evidence="5" id="KW-1185">Reference proteome</keyword>
<accession>A0A5C3KJ83</accession>
<dbReference type="InterPro" id="IPR015252">
    <property type="entry name" value="BRCA2_hlx"/>
</dbReference>
<feature type="domain" description="Breast cancer type 2 susceptibility protein helical" evidence="3">
    <location>
        <begin position="480"/>
        <end position="534"/>
    </location>
</feature>
<sequence>MASLFPKSSHMIHHDLPERSPSSAPVRKRQRLSSPTYDEQMEPLSEEQLEAFDVIEAKLSQDTSSQGPIQPIDRGLTAQARPSCDYENPFFTAASALKMQSSVQELGEDDDSFDEMAELAAKEKLYAGFLEVAPVSVEALPMFQSAKSLKQLSGLPALMKVSGKENASPLVPSKDALEKAKQKMKVWENDWDDLDIEPTTEEEPVVELPPAILSPAELLATPSQSSRADVRPIALVNAHPAVQPSPLRFSSQTKPFRPPSFKTRPIDSSSMPSPSPAPFKLPGLSSQVVALTPLRQQFRPPSGTPKPLAVYQTPKSLATPRKIGLSRNIKSTFKTPFKKDAPNLNPAQQRLQHNLGNQSQIPSSPLLFRAYGSDPPSINLQPSSIGPLRPQTRNMPQMSLASAGPSRPTLLSSGLRPQMHGVEELESMGLNITELSQITPSTALHYGFYSSDAVPSPSSTKGPRLNSEAAYNELVSRGCRLVTQDWVNNHWCLILWKLAGMAALDPYSEENSTKKRWCWSEVMRQLVYRYEKELNGGNRPPLRRITASDSPAESPIVLCVSAINWIETDAGPIPELEVTDGWYRLRAQIDTPMIKAVHKRTIRVGGKLAVVGARLLSERKDAMEILEAYNSVKLAISGNSSQLAPWHAKLGWQRERYISTLRSLSPNGGAISCLNVEILKVHPIAYLEFVEKDGKRIQEGPRNESDEFRIADLWLSRREREGQNLRFENEKRHERYLDYLRRLEAKCRSYRCGEDEGELQPAFPCPPDEIDGYYDDLEDHATAVKMIGRLSSSHAYWLAKAIGQNLANEHERVNMEVEKELEALCPPRNVRNFRVLVVRDARTERKLSHRVAQLTVWDVASLALSEGGKPGDFKVGQRYMVSNLIPTHAAAWMKDEPGAEIFMATRKGTKWKRIRT</sequence>
<proteinExistence type="predicted"/>
<dbReference type="CDD" id="cd04493">
    <property type="entry name" value="BRCA2DBD_OB1"/>
    <property type="match status" value="1"/>
</dbReference>
<feature type="compositionally biased region" description="Polar residues" evidence="1">
    <location>
        <begin position="391"/>
        <end position="400"/>
    </location>
</feature>
<reference evidence="4 5" key="1">
    <citation type="journal article" date="2019" name="Nat. Ecol. Evol.">
        <title>Megaphylogeny resolves global patterns of mushroom evolution.</title>
        <authorList>
            <person name="Varga T."/>
            <person name="Krizsan K."/>
            <person name="Foldi C."/>
            <person name="Dima B."/>
            <person name="Sanchez-Garcia M."/>
            <person name="Sanchez-Ramirez S."/>
            <person name="Szollosi G.J."/>
            <person name="Szarkandi J.G."/>
            <person name="Papp V."/>
            <person name="Albert L."/>
            <person name="Andreopoulos W."/>
            <person name="Angelini C."/>
            <person name="Antonin V."/>
            <person name="Barry K.W."/>
            <person name="Bougher N.L."/>
            <person name="Buchanan P."/>
            <person name="Buyck B."/>
            <person name="Bense V."/>
            <person name="Catcheside P."/>
            <person name="Chovatia M."/>
            <person name="Cooper J."/>
            <person name="Damon W."/>
            <person name="Desjardin D."/>
            <person name="Finy P."/>
            <person name="Geml J."/>
            <person name="Haridas S."/>
            <person name="Hughes K."/>
            <person name="Justo A."/>
            <person name="Karasinski D."/>
            <person name="Kautmanova I."/>
            <person name="Kiss B."/>
            <person name="Kocsube S."/>
            <person name="Kotiranta H."/>
            <person name="LaButti K.M."/>
            <person name="Lechner B.E."/>
            <person name="Liimatainen K."/>
            <person name="Lipzen A."/>
            <person name="Lukacs Z."/>
            <person name="Mihaltcheva S."/>
            <person name="Morgado L.N."/>
            <person name="Niskanen T."/>
            <person name="Noordeloos M.E."/>
            <person name="Ohm R.A."/>
            <person name="Ortiz-Santana B."/>
            <person name="Ovrebo C."/>
            <person name="Racz N."/>
            <person name="Riley R."/>
            <person name="Savchenko A."/>
            <person name="Shiryaev A."/>
            <person name="Soop K."/>
            <person name="Spirin V."/>
            <person name="Szebenyi C."/>
            <person name="Tomsovsky M."/>
            <person name="Tulloss R.E."/>
            <person name="Uehling J."/>
            <person name="Grigoriev I.V."/>
            <person name="Vagvolgyi C."/>
            <person name="Papp T."/>
            <person name="Martin F.M."/>
            <person name="Miettinen O."/>
            <person name="Hibbett D.S."/>
            <person name="Nagy L.G."/>
        </authorList>
    </citation>
    <scope>NUCLEOTIDE SEQUENCE [LARGE SCALE GENOMIC DNA]</scope>
    <source>
        <strain evidence="4 5">CBS 121175</strain>
    </source>
</reference>
<dbReference type="OrthoDB" id="21095at2759"/>
<dbReference type="PANTHER" id="PTHR11289:SF0">
    <property type="entry name" value="BREAST CANCER TYPE 2 SUSCEPTIBILITY PROTEIN"/>
    <property type="match status" value="1"/>
</dbReference>
<evidence type="ECO:0000256" key="1">
    <source>
        <dbReference type="SAM" id="MobiDB-lite"/>
    </source>
</evidence>
<feature type="region of interest" description="Disordered" evidence="1">
    <location>
        <begin position="244"/>
        <end position="277"/>
    </location>
</feature>
<feature type="region of interest" description="Disordered" evidence="1">
    <location>
        <begin position="379"/>
        <end position="408"/>
    </location>
</feature>
<dbReference type="InterPro" id="IPR015187">
    <property type="entry name" value="BRCA2_OB_1"/>
</dbReference>
<feature type="domain" description="BRCA2 OB1" evidence="2">
    <location>
        <begin position="540"/>
        <end position="653"/>
    </location>
</feature>
<dbReference type="AlphaFoldDB" id="A0A5C3KJ83"/>
<dbReference type="EMBL" id="ML210317">
    <property type="protein sequence ID" value="TFK19967.1"/>
    <property type="molecule type" value="Genomic_DNA"/>
</dbReference>
<evidence type="ECO:0000313" key="4">
    <source>
        <dbReference type="EMBL" id="TFK19967.1"/>
    </source>
</evidence>
<dbReference type="Pfam" id="PF09103">
    <property type="entry name" value="BRCA-2_OB1"/>
    <property type="match status" value="1"/>
</dbReference>
<evidence type="ECO:0000313" key="5">
    <source>
        <dbReference type="Proteomes" id="UP000307440"/>
    </source>
</evidence>
<protein>
    <recommendedName>
        <fullName evidence="6">BRCA2 OB1 domain-containing protein</fullName>
    </recommendedName>
</protein>
<organism evidence="4 5">
    <name type="scientific">Coprinopsis marcescibilis</name>
    <name type="common">Agaric fungus</name>
    <name type="synonym">Psathyrella marcescibilis</name>
    <dbReference type="NCBI Taxonomy" id="230819"/>
    <lineage>
        <taxon>Eukaryota</taxon>
        <taxon>Fungi</taxon>
        <taxon>Dikarya</taxon>
        <taxon>Basidiomycota</taxon>
        <taxon>Agaricomycotina</taxon>
        <taxon>Agaricomycetes</taxon>
        <taxon>Agaricomycetidae</taxon>
        <taxon>Agaricales</taxon>
        <taxon>Agaricineae</taxon>
        <taxon>Psathyrellaceae</taxon>
        <taxon>Coprinopsis</taxon>
    </lineage>
</organism>
<dbReference type="GO" id="GO:0006355">
    <property type="term" value="P:regulation of DNA-templated transcription"/>
    <property type="evidence" value="ECO:0007669"/>
    <property type="project" value="TreeGrafter"/>
</dbReference>
<dbReference type="GO" id="GO:0000724">
    <property type="term" value="P:double-strand break repair via homologous recombination"/>
    <property type="evidence" value="ECO:0007669"/>
    <property type="project" value="InterPro"/>
</dbReference>
<feature type="region of interest" description="Disordered" evidence="1">
    <location>
        <begin position="1"/>
        <end position="45"/>
    </location>
</feature>
<dbReference type="PANTHER" id="PTHR11289">
    <property type="entry name" value="BREAST CANCER TYPE 2 SUSCEPTIBILITY PROTEIN BRCA2"/>
    <property type="match status" value="1"/>
</dbReference>
<dbReference type="SUPFAM" id="SSF81872">
    <property type="entry name" value="BRCA2 helical domain"/>
    <property type="match status" value="1"/>
</dbReference>
<gene>
    <name evidence="4" type="ORF">FA15DRAFT_697190</name>
</gene>
<dbReference type="InterPro" id="IPR015525">
    <property type="entry name" value="BRCA2"/>
</dbReference>